<protein>
    <submittedName>
        <fullName evidence="6">Pirin family protein</fullName>
    </submittedName>
</protein>
<sequence length="233" mass="26062">MFRLRSGEDRGRTYRPWLDSRHTFSFGDYEDPTGHGFRCLRAVNDVRISPGAGIDNHSHQNMESVSYVLSGTLAHEDNRGHSATLEPGAVARMSAGSGVEHSEFNPSEDEYTRFLQIWIAPNTKNVEPEFEEKHFEPSEQRGGLQLLVSPGGEDGPLHIHQDVHIYRGRFGEGEDAYWAIPEGRYAFVHVVSGDVRVNDTPLSEGDGVALDDDEREVEIIAQSDSEILLFDLP</sequence>
<dbReference type="CDD" id="cd20311">
    <property type="entry name" value="cupin_Yhhw_C"/>
    <property type="match status" value="1"/>
</dbReference>
<feature type="domain" description="Pirin N-terminal" evidence="4">
    <location>
        <begin position="12"/>
        <end position="119"/>
    </location>
</feature>
<evidence type="ECO:0000259" key="5">
    <source>
        <dbReference type="Pfam" id="PF17954"/>
    </source>
</evidence>
<evidence type="ECO:0000256" key="1">
    <source>
        <dbReference type="ARBA" id="ARBA00008416"/>
    </source>
</evidence>
<dbReference type="EMBL" id="CP041186">
    <property type="protein sequence ID" value="QDG54081.1"/>
    <property type="molecule type" value="Genomic_DNA"/>
</dbReference>
<evidence type="ECO:0000256" key="3">
    <source>
        <dbReference type="RuleBase" id="RU003457"/>
    </source>
</evidence>
<dbReference type="PIRSF" id="PIRSF006232">
    <property type="entry name" value="Pirin"/>
    <property type="match status" value="1"/>
</dbReference>
<dbReference type="Proteomes" id="UP000315995">
    <property type="component" value="Chromosome"/>
</dbReference>
<name>A0A4Y6Q0H3_PERCE</name>
<accession>A0A4Y6Q0H3</accession>
<keyword evidence="2" id="KW-0479">Metal-binding</keyword>
<dbReference type="GO" id="GO:0046872">
    <property type="term" value="F:metal ion binding"/>
    <property type="evidence" value="ECO:0007669"/>
    <property type="project" value="UniProtKB-KW"/>
</dbReference>
<dbReference type="InterPro" id="IPR003829">
    <property type="entry name" value="Pirin_N_dom"/>
</dbReference>
<evidence type="ECO:0000259" key="4">
    <source>
        <dbReference type="Pfam" id="PF02678"/>
    </source>
</evidence>
<evidence type="ECO:0000256" key="2">
    <source>
        <dbReference type="PIRSR" id="PIRSR006232-1"/>
    </source>
</evidence>
<dbReference type="InterPro" id="IPR012093">
    <property type="entry name" value="Pirin"/>
</dbReference>
<dbReference type="Pfam" id="PF17954">
    <property type="entry name" value="Pirin_C_2"/>
    <property type="match status" value="1"/>
</dbReference>
<dbReference type="RefSeq" id="WP_141200526.1">
    <property type="nucleotide sequence ID" value="NZ_CP041186.1"/>
</dbReference>
<gene>
    <name evidence="6" type="ORF">FIV42_26065</name>
</gene>
<feature type="domain" description="Quercetin 2,3-dioxygenase C-terminal cupin" evidence="5">
    <location>
        <begin position="146"/>
        <end position="232"/>
    </location>
</feature>
<evidence type="ECO:0000313" key="7">
    <source>
        <dbReference type="Proteomes" id="UP000315995"/>
    </source>
</evidence>
<comment type="cofactor">
    <cofactor evidence="2">
        <name>Fe cation</name>
        <dbReference type="ChEBI" id="CHEBI:24875"/>
    </cofactor>
    <text evidence="2">Binds 1 Fe cation per subunit.</text>
</comment>
<evidence type="ECO:0000313" key="6">
    <source>
        <dbReference type="EMBL" id="QDG54081.1"/>
    </source>
</evidence>
<dbReference type="AlphaFoldDB" id="A0A4Y6Q0H3"/>
<organism evidence="6 7">
    <name type="scientific">Persicimonas caeni</name>
    <dbReference type="NCBI Taxonomy" id="2292766"/>
    <lineage>
        <taxon>Bacteria</taxon>
        <taxon>Deltaproteobacteria</taxon>
        <taxon>Bradymonadales</taxon>
        <taxon>Bradymonadaceae</taxon>
        <taxon>Persicimonas</taxon>
    </lineage>
</organism>
<feature type="binding site" evidence="2">
    <location>
        <position position="101"/>
    </location>
    <ligand>
        <name>Fe cation</name>
        <dbReference type="ChEBI" id="CHEBI:24875"/>
    </ligand>
</feature>
<dbReference type="InterPro" id="IPR041602">
    <property type="entry name" value="Quercetinase_C"/>
</dbReference>
<dbReference type="PANTHER" id="PTHR43212">
    <property type="entry name" value="QUERCETIN 2,3-DIOXYGENASE"/>
    <property type="match status" value="1"/>
</dbReference>
<keyword evidence="2" id="KW-0408">Iron</keyword>
<feature type="binding site" evidence="2">
    <location>
        <position position="57"/>
    </location>
    <ligand>
        <name>Fe cation</name>
        <dbReference type="ChEBI" id="CHEBI:24875"/>
    </ligand>
</feature>
<comment type="similarity">
    <text evidence="1 3">Belongs to the pirin family.</text>
</comment>
<dbReference type="OrthoDB" id="9780903at2"/>
<dbReference type="CDD" id="cd02910">
    <property type="entry name" value="cupin_Yhhw_N"/>
    <property type="match status" value="1"/>
</dbReference>
<reference evidence="6 7" key="1">
    <citation type="submission" date="2019-06" db="EMBL/GenBank/DDBJ databases">
        <title>Persicimonas caeni gen. nov., sp. nov., a predatory bacterium isolated from solar saltern.</title>
        <authorList>
            <person name="Wang S."/>
        </authorList>
    </citation>
    <scope>NUCLEOTIDE SEQUENCE [LARGE SCALE GENOMIC DNA]</scope>
    <source>
        <strain evidence="6 7">YN101</strain>
    </source>
</reference>
<dbReference type="InterPro" id="IPR014710">
    <property type="entry name" value="RmlC-like_jellyroll"/>
</dbReference>
<feature type="binding site" evidence="2">
    <location>
        <position position="103"/>
    </location>
    <ligand>
        <name>Fe cation</name>
        <dbReference type="ChEBI" id="CHEBI:24875"/>
    </ligand>
</feature>
<dbReference type="SUPFAM" id="SSF51182">
    <property type="entry name" value="RmlC-like cupins"/>
    <property type="match status" value="1"/>
</dbReference>
<keyword evidence="7" id="KW-1185">Reference proteome</keyword>
<feature type="binding site" evidence="2">
    <location>
        <position position="59"/>
    </location>
    <ligand>
        <name>Fe cation</name>
        <dbReference type="ChEBI" id="CHEBI:24875"/>
    </ligand>
</feature>
<accession>A0A5B8YB98</accession>
<dbReference type="PANTHER" id="PTHR43212:SF3">
    <property type="entry name" value="QUERCETIN 2,3-DIOXYGENASE"/>
    <property type="match status" value="1"/>
</dbReference>
<dbReference type="InterPro" id="IPR011051">
    <property type="entry name" value="RmlC_Cupin_sf"/>
</dbReference>
<dbReference type="Gene3D" id="2.60.120.10">
    <property type="entry name" value="Jelly Rolls"/>
    <property type="match status" value="2"/>
</dbReference>
<dbReference type="Pfam" id="PF02678">
    <property type="entry name" value="Pirin"/>
    <property type="match status" value="1"/>
</dbReference>
<proteinExistence type="inferred from homology"/>